<organism evidence="1 2">
    <name type="scientific">Candidatus Sungiibacteriota bacterium</name>
    <dbReference type="NCBI Taxonomy" id="2750080"/>
    <lineage>
        <taxon>Bacteria</taxon>
        <taxon>Candidatus Sungiibacteriota</taxon>
    </lineage>
</organism>
<proteinExistence type="predicted"/>
<dbReference type="Proteomes" id="UP000595618">
    <property type="component" value="Chromosome"/>
</dbReference>
<reference evidence="1 2" key="1">
    <citation type="submission" date="2020-07" db="EMBL/GenBank/DDBJ databases">
        <title>Huge and variable diversity of episymbiotic CPR bacteria and DPANN archaea in groundwater ecosystems.</title>
        <authorList>
            <person name="He C.Y."/>
            <person name="Keren R."/>
            <person name="Whittaker M."/>
            <person name="Farag I.F."/>
            <person name="Doudna J."/>
            <person name="Cate J.H.D."/>
            <person name="Banfield J.F."/>
        </authorList>
    </citation>
    <scope>NUCLEOTIDE SEQUENCE [LARGE SCALE GENOMIC DNA]</scope>
    <source>
        <strain evidence="1">NC_groundwater_541_Ag_S-0.1um_46_50</strain>
    </source>
</reference>
<evidence type="ECO:0000313" key="2">
    <source>
        <dbReference type="Proteomes" id="UP000595618"/>
    </source>
</evidence>
<name>A0A7T5UQC4_9BACT</name>
<sequence length="197" mass="22784">MPEHGTTQAEFEGLYIDLQSAVLRQLPRPAAFTRETLKSLLGKQAALRRGLAPLAKGLVDGFAAPLRPILQNDKRRQGWTLVDHTPRSIMAVSDLELVPFLRDGEKVLRGYDMMGRARYEFDADLGQEDAEFILERQAEIPEEFRQYYLVFLRTVWLASDGDLYVSCLYFGDGRWYPFFGWLDFDFRPGVRLARFRK</sequence>
<evidence type="ECO:0000313" key="1">
    <source>
        <dbReference type="EMBL" id="QQG44935.1"/>
    </source>
</evidence>
<dbReference type="AlphaFoldDB" id="A0A7T5UQC4"/>
<protein>
    <submittedName>
        <fullName evidence="1">Uncharacterized protein</fullName>
    </submittedName>
</protein>
<gene>
    <name evidence="1" type="ORF">HYW89_02910</name>
</gene>
<dbReference type="EMBL" id="CP066690">
    <property type="protein sequence ID" value="QQG44935.1"/>
    <property type="molecule type" value="Genomic_DNA"/>
</dbReference>
<accession>A0A7T5UQC4</accession>